<protein>
    <submittedName>
        <fullName evidence="18">Neuronal acetylcholine receptor subunit alpha-10-like</fullName>
    </submittedName>
</protein>
<dbReference type="NCBIfam" id="TIGR00860">
    <property type="entry name" value="LIC"/>
    <property type="match status" value="1"/>
</dbReference>
<dbReference type="GO" id="GO:0004888">
    <property type="term" value="F:transmembrane signaling receptor activity"/>
    <property type="evidence" value="ECO:0007669"/>
    <property type="project" value="InterPro"/>
</dbReference>
<dbReference type="AlphaFoldDB" id="A0A6P8IHM9"/>
<keyword evidence="9" id="KW-0675">Receptor</keyword>
<dbReference type="Gene3D" id="2.70.170.10">
    <property type="entry name" value="Neurotransmitter-gated ion-channel ligand-binding domain"/>
    <property type="match status" value="1"/>
</dbReference>
<gene>
    <name evidence="18" type="primary">LOC116301384</name>
</gene>
<evidence type="ECO:0000256" key="5">
    <source>
        <dbReference type="ARBA" id="ARBA00023018"/>
    </source>
</evidence>
<dbReference type="InterPro" id="IPR006029">
    <property type="entry name" value="Neurotrans-gated_channel_TM"/>
</dbReference>
<dbReference type="PROSITE" id="PS00236">
    <property type="entry name" value="NEUROTR_ION_CHANNEL"/>
    <property type="match status" value="1"/>
</dbReference>
<keyword evidence="12 14" id="KW-0407">Ion channel</keyword>
<keyword evidence="7 14" id="KW-0472">Membrane</keyword>
<evidence type="ECO:0000256" key="9">
    <source>
        <dbReference type="ARBA" id="ARBA00023170"/>
    </source>
</evidence>
<evidence type="ECO:0000313" key="17">
    <source>
        <dbReference type="Proteomes" id="UP000515163"/>
    </source>
</evidence>
<dbReference type="OrthoDB" id="5975154at2759"/>
<dbReference type="CDD" id="cd18997">
    <property type="entry name" value="LGIC_ECD_nAChR"/>
    <property type="match status" value="1"/>
</dbReference>
<sequence length="476" mass="54053">MLGIFVAVYTFVGLLGVHEADAVRHNDHEHKLIKDLFTNYSSEVRPVIEHSDPVDVRFDLAFSQLVQLDAKSQILTSKIWIRQHWSNPYLTWNASEYGGITFINITPKLVWKPDIVLYNSIQGDSGEMYNFQTKVSLFNDGSFQWFAPTEVKSICKIDITYFPFDTQTCTMVFGSWTYASSFLNLSLKRDTADLSGYTVSGEWDLLSATAKRNVVKYSCCPDPYIDITYTFEIRRKVLFYINNLIFPIIALAVLGMFGYFLPPESGERISLLITIMLGLSVYTLIFTENIPATSEVTPLLSRYSTAIMVELGVSLILSCLIVGVYHGDSTSKHMPRWFEFLVFKILAKLFRHSNPMKKESGREGSQRGNGMVSADRTSLYFALNKRASQDHGGAEQRLAPNERQSCASLNKKLDEVITKLDDILENNNGSQDDDVRPKKWHFAARVLDNVVFWIYTITVIISTIVLSLFIPYDITS</sequence>
<evidence type="ECO:0000256" key="14">
    <source>
        <dbReference type="RuleBase" id="RU000687"/>
    </source>
</evidence>
<dbReference type="PRINTS" id="PR00254">
    <property type="entry name" value="NICOTINICR"/>
</dbReference>
<evidence type="ECO:0000256" key="8">
    <source>
        <dbReference type="ARBA" id="ARBA00023157"/>
    </source>
</evidence>
<dbReference type="FunFam" id="2.70.170.10:FF:000005">
    <property type="entry name" value="Neuronal nicotinic acetylcholine receptor alpha4 subunit"/>
    <property type="match status" value="1"/>
</dbReference>
<dbReference type="InterPro" id="IPR038050">
    <property type="entry name" value="Neuro_actylchol_rec"/>
</dbReference>
<dbReference type="Proteomes" id="UP000515163">
    <property type="component" value="Unplaced"/>
</dbReference>
<evidence type="ECO:0000256" key="12">
    <source>
        <dbReference type="ARBA" id="ARBA00023303"/>
    </source>
</evidence>
<dbReference type="GO" id="GO:0022848">
    <property type="term" value="F:acetylcholine-gated monoatomic cation-selective channel activity"/>
    <property type="evidence" value="ECO:0007669"/>
    <property type="project" value="InterPro"/>
</dbReference>
<reference evidence="18" key="1">
    <citation type="submission" date="2025-08" db="UniProtKB">
        <authorList>
            <consortium name="RefSeq"/>
        </authorList>
    </citation>
    <scope>IDENTIFICATION</scope>
    <source>
        <tissue evidence="18">Tentacle</tissue>
    </source>
</reference>
<evidence type="ECO:0000256" key="6">
    <source>
        <dbReference type="ARBA" id="ARBA00023065"/>
    </source>
</evidence>
<dbReference type="Pfam" id="PF02931">
    <property type="entry name" value="Neur_chan_LBD"/>
    <property type="match status" value="1"/>
</dbReference>
<dbReference type="GO" id="GO:0045211">
    <property type="term" value="C:postsynaptic membrane"/>
    <property type="evidence" value="ECO:0007669"/>
    <property type="project" value="InterPro"/>
</dbReference>
<feature type="domain" description="Neurotransmitter-gated ion-channel transmembrane" evidence="16">
    <location>
        <begin position="244"/>
        <end position="466"/>
    </location>
</feature>
<evidence type="ECO:0000256" key="4">
    <source>
        <dbReference type="ARBA" id="ARBA00022989"/>
    </source>
</evidence>
<dbReference type="GeneID" id="116301384"/>
<dbReference type="InterPro" id="IPR006201">
    <property type="entry name" value="Neur_channel"/>
</dbReference>
<feature type="transmembrane region" description="Helical" evidence="14">
    <location>
        <begin position="237"/>
        <end position="262"/>
    </location>
</feature>
<accession>A0A6P8IHM9</accession>
<keyword evidence="14" id="KW-0732">Signal</keyword>
<feature type="transmembrane region" description="Helical" evidence="14">
    <location>
        <begin position="446"/>
        <end position="470"/>
    </location>
</feature>
<feature type="chain" id="PRO_5028518189" evidence="14">
    <location>
        <begin position="23"/>
        <end position="476"/>
    </location>
</feature>
<dbReference type="PRINTS" id="PR00252">
    <property type="entry name" value="NRIONCHANNEL"/>
</dbReference>
<dbReference type="InterPro" id="IPR002394">
    <property type="entry name" value="Nicotinic_acetylcholine_rcpt"/>
</dbReference>
<evidence type="ECO:0000256" key="1">
    <source>
        <dbReference type="ARBA" id="ARBA00022448"/>
    </source>
</evidence>
<keyword evidence="3 14" id="KW-0812">Transmembrane</keyword>
<dbReference type="InterPro" id="IPR036734">
    <property type="entry name" value="Neur_chan_lig-bd_sf"/>
</dbReference>
<keyword evidence="17" id="KW-1185">Reference proteome</keyword>
<evidence type="ECO:0000256" key="7">
    <source>
        <dbReference type="ARBA" id="ARBA00023136"/>
    </source>
</evidence>
<proteinExistence type="inferred from homology"/>
<organism evidence="17 18">
    <name type="scientific">Actinia tenebrosa</name>
    <name type="common">Australian red waratah sea anemone</name>
    <dbReference type="NCBI Taxonomy" id="6105"/>
    <lineage>
        <taxon>Eukaryota</taxon>
        <taxon>Metazoa</taxon>
        <taxon>Cnidaria</taxon>
        <taxon>Anthozoa</taxon>
        <taxon>Hexacorallia</taxon>
        <taxon>Actiniaria</taxon>
        <taxon>Actiniidae</taxon>
        <taxon>Actinia</taxon>
    </lineage>
</organism>
<feature type="transmembrane region" description="Helical" evidence="14">
    <location>
        <begin position="269"/>
        <end position="286"/>
    </location>
</feature>
<dbReference type="InParanoid" id="A0A6P8IHM9"/>
<evidence type="ECO:0000256" key="2">
    <source>
        <dbReference type="ARBA" id="ARBA00022475"/>
    </source>
</evidence>
<evidence type="ECO:0000259" key="15">
    <source>
        <dbReference type="Pfam" id="PF02931"/>
    </source>
</evidence>
<keyword evidence="10" id="KW-0325">Glycoprotein</keyword>
<evidence type="ECO:0000256" key="10">
    <source>
        <dbReference type="ARBA" id="ARBA00023180"/>
    </source>
</evidence>
<dbReference type="Gene3D" id="1.20.58.390">
    <property type="entry name" value="Neurotransmitter-gated ion-channel transmembrane domain"/>
    <property type="match status" value="1"/>
</dbReference>
<keyword evidence="6 14" id="KW-0406">Ion transport</keyword>
<name>A0A6P8IHM9_ACTTE</name>
<dbReference type="Pfam" id="PF02932">
    <property type="entry name" value="Neur_chan_memb"/>
    <property type="match status" value="1"/>
</dbReference>
<dbReference type="CDD" id="cd19051">
    <property type="entry name" value="LGIC_TM_cation"/>
    <property type="match status" value="1"/>
</dbReference>
<keyword evidence="5" id="KW-0770">Synapse</keyword>
<keyword evidence="1 14" id="KW-0813">Transport</keyword>
<evidence type="ECO:0000313" key="18">
    <source>
        <dbReference type="RefSeq" id="XP_031566301.1"/>
    </source>
</evidence>
<feature type="domain" description="Neurotransmitter-gated ion-channel ligand-binding" evidence="15">
    <location>
        <begin position="30"/>
        <end position="237"/>
    </location>
</feature>
<dbReference type="InterPro" id="IPR018000">
    <property type="entry name" value="Neurotransmitter_ion_chnl_CS"/>
</dbReference>
<comment type="similarity">
    <text evidence="14">Belongs to the ligand-gated ion channel (TC 1.A.9) family.</text>
</comment>
<evidence type="ECO:0000256" key="11">
    <source>
        <dbReference type="ARBA" id="ARBA00023286"/>
    </source>
</evidence>
<dbReference type="InterPro" id="IPR006202">
    <property type="entry name" value="Neur_chan_lig-bd"/>
</dbReference>
<evidence type="ECO:0000259" key="16">
    <source>
        <dbReference type="Pfam" id="PF02932"/>
    </source>
</evidence>
<dbReference type="SUPFAM" id="SSF90112">
    <property type="entry name" value="Neurotransmitter-gated ion-channel transmembrane pore"/>
    <property type="match status" value="1"/>
</dbReference>
<feature type="transmembrane region" description="Helical" evidence="14">
    <location>
        <begin position="306"/>
        <end position="326"/>
    </location>
</feature>
<dbReference type="PANTHER" id="PTHR18945">
    <property type="entry name" value="NEUROTRANSMITTER GATED ION CHANNEL"/>
    <property type="match status" value="1"/>
</dbReference>
<keyword evidence="8" id="KW-1015">Disulfide bond</keyword>
<dbReference type="FunCoup" id="A0A6P8IHM9">
    <property type="interactions" value="739"/>
</dbReference>
<dbReference type="SUPFAM" id="SSF63712">
    <property type="entry name" value="Nicotinic receptor ligand binding domain-like"/>
    <property type="match status" value="1"/>
</dbReference>
<dbReference type="KEGG" id="aten:116301384"/>
<keyword evidence="11" id="KW-1071">Ligand-gated ion channel</keyword>
<keyword evidence="4 14" id="KW-1133">Transmembrane helix</keyword>
<evidence type="ECO:0000256" key="3">
    <source>
        <dbReference type="ARBA" id="ARBA00022692"/>
    </source>
</evidence>
<evidence type="ECO:0000256" key="13">
    <source>
        <dbReference type="ARBA" id="ARBA00034099"/>
    </source>
</evidence>
<dbReference type="FunFam" id="1.20.58.390:FF:000043">
    <property type="entry name" value="AcetylCholine Receptor"/>
    <property type="match status" value="1"/>
</dbReference>
<keyword evidence="2" id="KW-1003">Cell membrane</keyword>
<comment type="subcellular location">
    <subcellularLocation>
        <location evidence="13">Synaptic cell membrane</location>
        <topology evidence="13">Multi-pass membrane protein</topology>
    </subcellularLocation>
</comment>
<feature type="signal peptide" evidence="14">
    <location>
        <begin position="1"/>
        <end position="22"/>
    </location>
</feature>
<dbReference type="InterPro" id="IPR036719">
    <property type="entry name" value="Neuro-gated_channel_TM_sf"/>
</dbReference>
<dbReference type="RefSeq" id="XP_031566301.1">
    <property type="nucleotide sequence ID" value="XM_031710441.1"/>
</dbReference>